<feature type="transmembrane region" description="Helical" evidence="1">
    <location>
        <begin position="42"/>
        <end position="62"/>
    </location>
</feature>
<comment type="caution">
    <text evidence="2">The sequence shown here is derived from an EMBL/GenBank/DDBJ whole genome shotgun (WGS) entry which is preliminary data.</text>
</comment>
<name>A0A8S3B8G0_9BILA</name>
<sequence>KDLACIDKDDRITLRGELFADLGLDPRLSAFLVDTYIEHGPILNVTAVIVAILTAPGSLFFMGGATKEAKEAAKGRIALG</sequence>
<protein>
    <submittedName>
        <fullName evidence="2">Uncharacterized protein</fullName>
    </submittedName>
</protein>
<keyword evidence="1" id="KW-1133">Transmembrane helix</keyword>
<accession>A0A8S3B8G0</accession>
<proteinExistence type="predicted"/>
<organism evidence="2 3">
    <name type="scientific">Rotaria magnacalcarata</name>
    <dbReference type="NCBI Taxonomy" id="392030"/>
    <lineage>
        <taxon>Eukaryota</taxon>
        <taxon>Metazoa</taxon>
        <taxon>Spiralia</taxon>
        <taxon>Gnathifera</taxon>
        <taxon>Rotifera</taxon>
        <taxon>Eurotatoria</taxon>
        <taxon>Bdelloidea</taxon>
        <taxon>Philodinida</taxon>
        <taxon>Philodinidae</taxon>
        <taxon>Rotaria</taxon>
    </lineage>
</organism>
<keyword evidence="1" id="KW-0472">Membrane</keyword>
<feature type="non-terminal residue" evidence="2">
    <location>
        <position position="80"/>
    </location>
</feature>
<evidence type="ECO:0000313" key="3">
    <source>
        <dbReference type="Proteomes" id="UP000676336"/>
    </source>
</evidence>
<dbReference type="Proteomes" id="UP000676336">
    <property type="component" value="Unassembled WGS sequence"/>
</dbReference>
<reference evidence="2" key="1">
    <citation type="submission" date="2021-02" db="EMBL/GenBank/DDBJ databases">
        <authorList>
            <person name="Nowell W R."/>
        </authorList>
    </citation>
    <scope>NUCLEOTIDE SEQUENCE</scope>
</reference>
<feature type="non-terminal residue" evidence="2">
    <location>
        <position position="1"/>
    </location>
</feature>
<dbReference type="EMBL" id="CAJOBI010150071">
    <property type="protein sequence ID" value="CAF4807322.1"/>
    <property type="molecule type" value="Genomic_DNA"/>
</dbReference>
<dbReference type="AlphaFoldDB" id="A0A8S3B8G0"/>
<gene>
    <name evidence="2" type="ORF">SMN809_LOCUS47444</name>
</gene>
<keyword evidence="1" id="KW-0812">Transmembrane</keyword>
<evidence type="ECO:0000256" key="1">
    <source>
        <dbReference type="SAM" id="Phobius"/>
    </source>
</evidence>
<evidence type="ECO:0000313" key="2">
    <source>
        <dbReference type="EMBL" id="CAF4807322.1"/>
    </source>
</evidence>